<dbReference type="STRING" id="461836.A0A0L0DPG2"/>
<keyword evidence="8" id="KW-1185">Reference proteome</keyword>
<feature type="domain" description="IFT80 second beta-propeller" evidence="5">
    <location>
        <begin position="333"/>
        <end position="610"/>
    </location>
</feature>
<dbReference type="GeneID" id="25568321"/>
<dbReference type="PANTHER" id="PTHR24098">
    <property type="entry name" value="OUTER SEGMENT 5"/>
    <property type="match status" value="1"/>
</dbReference>
<keyword evidence="4" id="KW-0853">WD repeat</keyword>
<dbReference type="EMBL" id="GL349487">
    <property type="protein sequence ID" value="KNC54194.1"/>
    <property type="molecule type" value="Genomic_DNA"/>
</dbReference>
<dbReference type="InterPro" id="IPR056456">
    <property type="entry name" value="Beta-prop_IFT80_2nd"/>
</dbReference>
<dbReference type="eggNOG" id="KOG1524">
    <property type="taxonomic scope" value="Eukaryota"/>
</dbReference>
<evidence type="ECO:0000313" key="8">
    <source>
        <dbReference type="Proteomes" id="UP000054408"/>
    </source>
</evidence>
<dbReference type="Pfam" id="PF00400">
    <property type="entry name" value="WD40"/>
    <property type="match status" value="2"/>
</dbReference>
<dbReference type="GO" id="GO:0005929">
    <property type="term" value="C:cilium"/>
    <property type="evidence" value="ECO:0007669"/>
    <property type="project" value="UniProtKB-SubCell"/>
</dbReference>
<proteinExistence type="predicted"/>
<dbReference type="SMART" id="SM00320">
    <property type="entry name" value="WD40"/>
    <property type="match status" value="4"/>
</dbReference>
<evidence type="ECO:0000259" key="6">
    <source>
        <dbReference type="Pfam" id="PF23387"/>
    </source>
</evidence>
<dbReference type="GO" id="GO:0030992">
    <property type="term" value="C:intraciliary transport particle B"/>
    <property type="evidence" value="ECO:0007669"/>
    <property type="project" value="TreeGrafter"/>
</dbReference>
<gene>
    <name evidence="7" type="ORF">AMSG_09982</name>
</gene>
<comment type="subcellular location">
    <subcellularLocation>
        <location evidence="1">Cell projection</location>
        <location evidence="1">Cilium</location>
    </subcellularLocation>
</comment>
<keyword evidence="7" id="KW-0282">Flagellum</keyword>
<sequence length="771" mass="81127">MKLVTYMGRSGSHTAGITGVGWASDTTVVSVADDGALREWNAEGEPLEAVLELDGFYATCMALAPPAVGGASAGGSGSAGAGKAAGPPRAGVVGTSDGALRLFSTQPKWESAVEGAHEGAVLDAAYTRDGATLATCGEDGALKVWSRAGVLRSVLYTQPRPVYALAWGSAPGSNGSSAKGKSKAGASRGASALALTSGASVVVKPLDPAGKVESWKAHDGLVLALDWSPVSDLIVSGGEDARYKVWDAFGRPLYASSPFDHVVTSARWAPDGTVFAVGAFELLALCDAAGWIHARAEAQHAGSLQALAWSPDSSHVVGAGAGAELVLGYVTGRHVEWRNYDVTLIEPTKVRVLDVANEFEEELVFRDRVIKLSLAADHLVAATTHQVYIYSTSAWSTPVIIEAHVRIDAILQCAKYFALLDSSTGLAIHSYDGRPVMSPKIRLAAGDVLTQSSVALSPDTVALIDPSARSRILLFDAGSGRVLDDVVGASRDVVHIALSQVGSPADRKLVYIDSAGELFMTSVVRPAPVRLAAMASSVVWNECADMLVAYCDSSLVTWYYPGVVFVASSLTDATKTVDSSVGTSLGRSPTLLSFVDTHVSIRTQDGALAASMDAVNLCRFVNQPLEWAILAALAVAHKELGPAEIAFAQVNQVDKLEHIARIAAIDATERRHAELALFCGKPDEAEAGLLQARLFYWAVELNMRLFNWPRALEIAQKHDPSLEAIVCLHRSEYLADFDRAETDEAFLAAAARVDADPDEVRAAEAALAGGA</sequence>
<evidence type="ECO:0000256" key="2">
    <source>
        <dbReference type="ARBA" id="ARBA00023069"/>
    </source>
</evidence>
<feature type="domain" description="IFT80/172/WDR35 TPR" evidence="6">
    <location>
        <begin position="627"/>
        <end position="762"/>
    </location>
</feature>
<organism evidence="7 8">
    <name type="scientific">Thecamonas trahens ATCC 50062</name>
    <dbReference type="NCBI Taxonomy" id="461836"/>
    <lineage>
        <taxon>Eukaryota</taxon>
        <taxon>Apusozoa</taxon>
        <taxon>Apusomonadida</taxon>
        <taxon>Apusomonadidae</taxon>
        <taxon>Thecamonas</taxon>
    </lineage>
</organism>
<evidence type="ECO:0000256" key="1">
    <source>
        <dbReference type="ARBA" id="ARBA00004138"/>
    </source>
</evidence>
<dbReference type="Gene3D" id="2.130.10.10">
    <property type="entry name" value="YVTN repeat-like/Quinoprotein amine dehydrogenase"/>
    <property type="match status" value="2"/>
</dbReference>
<dbReference type="InterPro" id="IPR036322">
    <property type="entry name" value="WD40_repeat_dom_sf"/>
</dbReference>
<name>A0A0L0DPG2_THETB</name>
<keyword evidence="2" id="KW-0969">Cilium</keyword>
<protein>
    <submittedName>
        <fullName evidence="7">Intraflagellar transport 80</fullName>
    </submittedName>
</protein>
<reference evidence="7 8" key="1">
    <citation type="submission" date="2010-05" db="EMBL/GenBank/DDBJ databases">
        <title>The Genome Sequence of Thecamonas trahens ATCC 50062.</title>
        <authorList>
            <consortium name="The Broad Institute Genome Sequencing Platform"/>
            <person name="Russ C."/>
            <person name="Cuomo C."/>
            <person name="Shea T."/>
            <person name="Young S.K."/>
            <person name="Zeng Q."/>
            <person name="Koehrsen M."/>
            <person name="Haas B."/>
            <person name="Borodovsky M."/>
            <person name="Guigo R."/>
            <person name="Alvarado L."/>
            <person name="Berlin A."/>
            <person name="Bochicchio J."/>
            <person name="Borenstein D."/>
            <person name="Chapman S."/>
            <person name="Chen Z."/>
            <person name="Freedman E."/>
            <person name="Gellesch M."/>
            <person name="Goldberg J."/>
            <person name="Griggs A."/>
            <person name="Gujja S."/>
            <person name="Heilman E."/>
            <person name="Heiman D."/>
            <person name="Hepburn T."/>
            <person name="Howarth C."/>
            <person name="Jen D."/>
            <person name="Larson L."/>
            <person name="Mehta T."/>
            <person name="Park D."/>
            <person name="Pearson M."/>
            <person name="Roberts A."/>
            <person name="Saif S."/>
            <person name="Shenoy N."/>
            <person name="Sisk P."/>
            <person name="Stolte C."/>
            <person name="Sykes S."/>
            <person name="Thomson T."/>
            <person name="Walk T."/>
            <person name="White J."/>
            <person name="Yandava C."/>
            <person name="Burger G."/>
            <person name="Gray M.W."/>
            <person name="Holland P.W.H."/>
            <person name="King N."/>
            <person name="Lang F.B.F."/>
            <person name="Roger A.J."/>
            <person name="Ruiz-Trillo I."/>
            <person name="Lander E."/>
            <person name="Nusbaum C."/>
        </authorList>
    </citation>
    <scope>NUCLEOTIDE SEQUENCE [LARGE SCALE GENOMIC DNA]</scope>
    <source>
        <strain evidence="7 8">ATCC 50062</strain>
    </source>
</reference>
<evidence type="ECO:0000259" key="5">
    <source>
        <dbReference type="Pfam" id="PF23335"/>
    </source>
</evidence>
<evidence type="ECO:0000256" key="4">
    <source>
        <dbReference type="PROSITE-ProRule" id="PRU00221"/>
    </source>
</evidence>
<dbReference type="Pfam" id="PF23335">
    <property type="entry name" value="Beta-prop_IFT80_2nd"/>
    <property type="match status" value="1"/>
</dbReference>
<dbReference type="OMA" id="WDAQGAN"/>
<dbReference type="Gene3D" id="1.25.40.470">
    <property type="match status" value="1"/>
</dbReference>
<dbReference type="InterPro" id="IPR001680">
    <property type="entry name" value="WD40_rpt"/>
</dbReference>
<dbReference type="GO" id="GO:0060271">
    <property type="term" value="P:cilium assembly"/>
    <property type="evidence" value="ECO:0007669"/>
    <property type="project" value="TreeGrafter"/>
</dbReference>
<dbReference type="InterPro" id="IPR056157">
    <property type="entry name" value="TPR_IFT80_172_dom"/>
</dbReference>
<evidence type="ECO:0000313" key="7">
    <source>
        <dbReference type="EMBL" id="KNC54194.1"/>
    </source>
</evidence>
<dbReference type="InterPro" id="IPR015943">
    <property type="entry name" value="WD40/YVTN_repeat-like_dom_sf"/>
</dbReference>
<dbReference type="PANTHER" id="PTHR24098:SF0">
    <property type="entry name" value="OUTER SEGMENT 5"/>
    <property type="match status" value="1"/>
</dbReference>
<dbReference type="AlphaFoldDB" id="A0A0L0DPG2"/>
<dbReference type="PROSITE" id="PS50082">
    <property type="entry name" value="WD_REPEATS_2"/>
    <property type="match status" value="2"/>
</dbReference>
<dbReference type="OrthoDB" id="408728at2759"/>
<evidence type="ECO:0000256" key="3">
    <source>
        <dbReference type="ARBA" id="ARBA00023273"/>
    </source>
</evidence>
<dbReference type="SUPFAM" id="SSF50978">
    <property type="entry name" value="WD40 repeat-like"/>
    <property type="match status" value="2"/>
</dbReference>
<dbReference type="PROSITE" id="PS50294">
    <property type="entry name" value="WD_REPEATS_REGION"/>
    <property type="match status" value="2"/>
</dbReference>
<keyword evidence="3" id="KW-0966">Cell projection</keyword>
<accession>A0A0L0DPG2</accession>
<dbReference type="RefSeq" id="XP_013753835.1">
    <property type="nucleotide sequence ID" value="XM_013898381.1"/>
</dbReference>
<dbReference type="Pfam" id="PF23387">
    <property type="entry name" value="TPR_IFT80_172"/>
    <property type="match status" value="1"/>
</dbReference>
<dbReference type="Proteomes" id="UP000054408">
    <property type="component" value="Unassembled WGS sequence"/>
</dbReference>
<feature type="repeat" description="WD" evidence="4">
    <location>
        <begin position="215"/>
        <end position="247"/>
    </location>
</feature>
<feature type="repeat" description="WD" evidence="4">
    <location>
        <begin position="114"/>
        <end position="146"/>
    </location>
</feature>